<dbReference type="Pfam" id="PF01596">
    <property type="entry name" value="Methyltransf_3"/>
    <property type="match status" value="1"/>
</dbReference>
<proteinExistence type="inferred from homology"/>
<keyword evidence="3 4" id="KW-0949">S-adenosyl-L-methionine</keyword>
<dbReference type="STRING" id="138119.DSY3224"/>
<feature type="binding site" evidence="4">
    <location>
        <position position="172"/>
    </location>
    <ligand>
        <name>Mg(2+)</name>
        <dbReference type="ChEBI" id="CHEBI:18420"/>
    </ligand>
</feature>
<name>Q24SH9_DESHY</name>
<dbReference type="HOGENOM" id="CLU_067676_4_0_9"/>
<dbReference type="AlphaFoldDB" id="Q24SH9"/>
<feature type="binding site" evidence="4">
    <location>
        <position position="145"/>
    </location>
    <ligand>
        <name>S-adenosyl-L-methionine</name>
        <dbReference type="ChEBI" id="CHEBI:59789"/>
    </ligand>
</feature>
<keyword evidence="6" id="KW-1185">Reference proteome</keyword>
<organism evidence="5 6">
    <name type="scientific">Desulfitobacterium hafniense (strain Y51)</name>
    <dbReference type="NCBI Taxonomy" id="138119"/>
    <lineage>
        <taxon>Bacteria</taxon>
        <taxon>Bacillati</taxon>
        <taxon>Bacillota</taxon>
        <taxon>Clostridia</taxon>
        <taxon>Eubacteriales</taxon>
        <taxon>Desulfitobacteriaceae</taxon>
        <taxon>Desulfitobacterium</taxon>
    </lineage>
</organism>
<comment type="function">
    <text evidence="4">Catalyzes the methylation of 5-hydroxyuridine (ho5U) to form 5-methoxyuridine (mo5U) at position 34 in tRNAs.</text>
</comment>
<dbReference type="InterPro" id="IPR043675">
    <property type="entry name" value="TrmR_methyltr"/>
</dbReference>
<dbReference type="Gene3D" id="3.40.50.150">
    <property type="entry name" value="Vaccinia Virus protein VP39"/>
    <property type="match status" value="1"/>
</dbReference>
<dbReference type="Proteomes" id="UP000001946">
    <property type="component" value="Chromosome"/>
</dbReference>
<feature type="binding site" evidence="4">
    <location>
        <begin position="126"/>
        <end position="127"/>
    </location>
    <ligand>
        <name>S-adenosyl-L-methionine</name>
        <dbReference type="ChEBI" id="CHEBI:59789"/>
    </ligand>
</feature>
<dbReference type="GO" id="GO:0016300">
    <property type="term" value="F:tRNA (uridine) methyltransferase activity"/>
    <property type="evidence" value="ECO:0007669"/>
    <property type="project" value="UniProtKB-UniRule"/>
</dbReference>
<keyword evidence="1 4" id="KW-0489">Methyltransferase</keyword>
<keyword evidence="2 4" id="KW-0808">Transferase</keyword>
<feature type="binding site" evidence="4">
    <location>
        <position position="98"/>
    </location>
    <ligand>
        <name>S-adenosyl-L-methionine</name>
        <dbReference type="ChEBI" id="CHEBI:59789"/>
    </ligand>
</feature>
<dbReference type="CDD" id="cd02440">
    <property type="entry name" value="AdoMet_MTases"/>
    <property type="match status" value="1"/>
</dbReference>
<feature type="binding site" evidence="4">
    <location>
        <position position="171"/>
    </location>
    <ligand>
        <name>Mg(2+)</name>
        <dbReference type="ChEBI" id="CHEBI:18420"/>
    </ligand>
</feature>
<dbReference type="PROSITE" id="PS51682">
    <property type="entry name" value="SAM_OMT_I"/>
    <property type="match status" value="1"/>
</dbReference>
<comment type="similarity">
    <text evidence="4">Belongs to the class I-like SAM-binding methyltransferase superfamily. Cation-dependent O-methyltransferase family.</text>
</comment>
<dbReference type="eggNOG" id="COG4122">
    <property type="taxonomic scope" value="Bacteria"/>
</dbReference>
<dbReference type="EC" id="2.1.1.-" evidence="4"/>
<dbReference type="PANTHER" id="PTHR10509">
    <property type="entry name" value="O-METHYLTRANSFERASE-RELATED"/>
    <property type="match status" value="1"/>
</dbReference>
<comment type="catalytic activity">
    <reaction evidence="4">
        <text>5-hydroxyuridine(34) in tRNA + S-adenosyl-L-methionine = 5-methoxyuridine(34) in tRNA + S-adenosyl-L-homocysteine + H(+)</text>
        <dbReference type="Rhea" id="RHEA:60524"/>
        <dbReference type="Rhea" id="RHEA-COMP:13381"/>
        <dbReference type="Rhea" id="RHEA-COMP:15591"/>
        <dbReference type="ChEBI" id="CHEBI:15378"/>
        <dbReference type="ChEBI" id="CHEBI:57856"/>
        <dbReference type="ChEBI" id="CHEBI:59789"/>
        <dbReference type="ChEBI" id="CHEBI:136877"/>
        <dbReference type="ChEBI" id="CHEBI:143860"/>
    </reaction>
</comment>
<dbReference type="SUPFAM" id="SSF53335">
    <property type="entry name" value="S-adenosyl-L-methionine-dependent methyltransferases"/>
    <property type="match status" value="1"/>
</dbReference>
<comment type="subunit">
    <text evidence="4">Homodimer.</text>
</comment>
<keyword evidence="4" id="KW-0460">Magnesium</keyword>
<dbReference type="InterPro" id="IPR002935">
    <property type="entry name" value="SAM_O-MeTrfase"/>
</dbReference>
<dbReference type="GO" id="GO:0008171">
    <property type="term" value="F:O-methyltransferase activity"/>
    <property type="evidence" value="ECO:0007669"/>
    <property type="project" value="InterPro"/>
</dbReference>
<dbReference type="InterPro" id="IPR050362">
    <property type="entry name" value="Cation-dep_OMT"/>
</dbReference>
<accession>Q24SH9</accession>
<feature type="binding site" evidence="4">
    <location>
        <position position="145"/>
    </location>
    <ligand>
        <name>Mg(2+)</name>
        <dbReference type="ChEBI" id="CHEBI:18420"/>
    </ligand>
</feature>
<evidence type="ECO:0000313" key="5">
    <source>
        <dbReference type="EMBL" id="BAE85013.1"/>
    </source>
</evidence>
<feature type="binding site" evidence="4">
    <location>
        <position position="49"/>
    </location>
    <ligand>
        <name>S-adenosyl-L-methionine</name>
        <dbReference type="ChEBI" id="CHEBI:59789"/>
    </ligand>
</feature>
<dbReference type="InterPro" id="IPR029063">
    <property type="entry name" value="SAM-dependent_MTases_sf"/>
</dbReference>
<evidence type="ECO:0000256" key="2">
    <source>
        <dbReference type="ARBA" id="ARBA00022679"/>
    </source>
</evidence>
<dbReference type="HAMAP" id="MF_02217">
    <property type="entry name" value="TrmR_methyltr"/>
    <property type="match status" value="1"/>
</dbReference>
<dbReference type="GO" id="GO:0030488">
    <property type="term" value="P:tRNA methylation"/>
    <property type="evidence" value="ECO:0007669"/>
    <property type="project" value="UniProtKB-UniRule"/>
</dbReference>
<evidence type="ECO:0000256" key="3">
    <source>
        <dbReference type="ARBA" id="ARBA00022691"/>
    </source>
</evidence>
<dbReference type="GO" id="GO:0008757">
    <property type="term" value="F:S-adenosylmethionine-dependent methyltransferase activity"/>
    <property type="evidence" value="ECO:0007669"/>
    <property type="project" value="TreeGrafter"/>
</dbReference>
<keyword evidence="4" id="KW-0819">tRNA processing</keyword>
<dbReference type="RefSeq" id="WP_011460932.1">
    <property type="nucleotide sequence ID" value="NC_007907.1"/>
</dbReference>
<reference evidence="5 6" key="1">
    <citation type="journal article" date="2006" name="J. Bacteriol.">
        <title>Complete genome sequence of the dehalorespiring bacterium Desulfitobacterium hafniense Y51 and comparison with Dehalococcoides ethenogenes 195.</title>
        <authorList>
            <person name="Nonaka H."/>
            <person name="Keresztes G."/>
            <person name="Shinoda Y."/>
            <person name="Ikenaga Y."/>
            <person name="Abe M."/>
            <person name="Naito K."/>
            <person name="Inatomi K."/>
            <person name="Furukawa K."/>
            <person name="Inui M."/>
            <person name="Yukawa H."/>
        </authorList>
    </citation>
    <scope>NUCLEOTIDE SEQUENCE [LARGE SCALE GENOMIC DNA]</scope>
    <source>
        <strain evidence="5 6">Y51</strain>
    </source>
</reference>
<evidence type="ECO:0000313" key="6">
    <source>
        <dbReference type="Proteomes" id="UP000001946"/>
    </source>
</evidence>
<dbReference type="GO" id="GO:0000287">
    <property type="term" value="F:magnesium ion binding"/>
    <property type="evidence" value="ECO:0007669"/>
    <property type="project" value="UniProtKB-UniRule"/>
</dbReference>
<gene>
    <name evidence="4" type="primary">trmR</name>
    <name evidence="5" type="ordered locus">DSY3224</name>
</gene>
<sequence length="228" mass="25556">MSQSTGAEEGVNVFYSFELEQYLGELLPKRDDLFLEMEEQALRETIPVVTPPVGNYLSWLVKVSGASRILEERTVIGYSTLWLAKGLAGRAGKIVTLDLNVDRATRAIEYFKRGGVAEKIQVVMGDARRILPDFPRGEFDFIFVDAAKGEYLDYLELVTPLLGDGGIMVVDNVLFRGWVVPGSEYEPKYERMVSRLREFLKLLTENPELQTSILPLGDGLAVSIRKCS</sequence>
<evidence type="ECO:0000256" key="1">
    <source>
        <dbReference type="ARBA" id="ARBA00022603"/>
    </source>
</evidence>
<feature type="binding site" evidence="4">
    <location>
        <position position="79"/>
    </location>
    <ligand>
        <name>S-adenosyl-L-methionine</name>
        <dbReference type="ChEBI" id="CHEBI:59789"/>
    </ligand>
</feature>
<keyword evidence="4" id="KW-0479">Metal-binding</keyword>
<protein>
    <recommendedName>
        <fullName evidence="4">tRNA 5-hydroxyuridine methyltransferase</fullName>
        <ecNumber evidence="4">2.1.1.-</ecNumber>
    </recommendedName>
    <alternativeName>
        <fullName evidence="4">ho5U methyltransferase</fullName>
    </alternativeName>
</protein>
<dbReference type="KEGG" id="dsy:DSY3224"/>
<evidence type="ECO:0000256" key="4">
    <source>
        <dbReference type="HAMAP-Rule" id="MF_02217"/>
    </source>
</evidence>
<dbReference type="EMBL" id="AP008230">
    <property type="protein sequence ID" value="BAE85013.1"/>
    <property type="molecule type" value="Genomic_DNA"/>
</dbReference>
<dbReference type="PANTHER" id="PTHR10509:SF14">
    <property type="entry name" value="CAFFEOYL-COA O-METHYLTRANSFERASE 3-RELATED"/>
    <property type="match status" value="1"/>
</dbReference>